<name>A0A285P8E4_9AQUI</name>
<accession>A0A285P8E4</accession>
<evidence type="ECO:0000256" key="1">
    <source>
        <dbReference type="ARBA" id="ARBA00006525"/>
    </source>
</evidence>
<dbReference type="SUPFAM" id="SSF47781">
    <property type="entry name" value="RuvA domain 2-like"/>
    <property type="match status" value="1"/>
</dbReference>
<dbReference type="PANTHER" id="PTHR43022">
    <property type="entry name" value="PROTEIN SMF"/>
    <property type="match status" value="1"/>
</dbReference>
<dbReference type="InterPro" id="IPR010994">
    <property type="entry name" value="RuvA_2-like"/>
</dbReference>
<dbReference type="Pfam" id="PF17782">
    <property type="entry name" value="WHD_DprA"/>
    <property type="match status" value="1"/>
</dbReference>
<dbReference type="NCBIfam" id="TIGR00732">
    <property type="entry name" value="dprA"/>
    <property type="match status" value="1"/>
</dbReference>
<dbReference type="Pfam" id="PF02481">
    <property type="entry name" value="DNA_processg_A"/>
    <property type="match status" value="1"/>
</dbReference>
<organism evidence="4 5">
    <name type="scientific">Hydrogenobacter hydrogenophilus</name>
    <dbReference type="NCBI Taxonomy" id="35835"/>
    <lineage>
        <taxon>Bacteria</taxon>
        <taxon>Pseudomonadati</taxon>
        <taxon>Aquificota</taxon>
        <taxon>Aquificia</taxon>
        <taxon>Aquificales</taxon>
        <taxon>Aquificaceae</taxon>
        <taxon>Hydrogenobacter</taxon>
    </lineage>
</organism>
<dbReference type="RefSeq" id="WP_096603147.1">
    <property type="nucleotide sequence ID" value="NZ_OBEN01000011.1"/>
</dbReference>
<dbReference type="OrthoDB" id="9785707at2"/>
<dbReference type="Proteomes" id="UP000218627">
    <property type="component" value="Unassembled WGS sequence"/>
</dbReference>
<gene>
    <name evidence="4" type="ORF">SAMN06265353_1583</name>
</gene>
<protein>
    <submittedName>
        <fullName evidence="4">DNA processing protein</fullName>
    </submittedName>
</protein>
<dbReference type="InterPro" id="IPR041614">
    <property type="entry name" value="DprA_WH"/>
</dbReference>
<evidence type="ECO:0000313" key="4">
    <source>
        <dbReference type="EMBL" id="SNZ16416.1"/>
    </source>
</evidence>
<dbReference type="SUPFAM" id="SSF102405">
    <property type="entry name" value="MCP/YpsA-like"/>
    <property type="match status" value="1"/>
</dbReference>
<evidence type="ECO:0000313" key="5">
    <source>
        <dbReference type="Proteomes" id="UP000218627"/>
    </source>
</evidence>
<dbReference type="InterPro" id="IPR057666">
    <property type="entry name" value="DrpA_SLOG"/>
</dbReference>
<proteinExistence type="inferred from homology"/>
<dbReference type="Gene3D" id="3.40.50.450">
    <property type="match status" value="1"/>
</dbReference>
<comment type="similarity">
    <text evidence="1">Belongs to the DprA/Smf family.</text>
</comment>
<reference evidence="5" key="1">
    <citation type="submission" date="2017-09" db="EMBL/GenBank/DDBJ databases">
        <authorList>
            <person name="Varghese N."/>
            <person name="Submissions S."/>
        </authorList>
    </citation>
    <scope>NUCLEOTIDE SEQUENCE [LARGE SCALE GENOMIC DNA]</scope>
    <source>
        <strain evidence="5">DSM 2913</strain>
    </source>
</reference>
<dbReference type="GO" id="GO:0009294">
    <property type="term" value="P:DNA-mediated transformation"/>
    <property type="evidence" value="ECO:0007669"/>
    <property type="project" value="InterPro"/>
</dbReference>
<dbReference type="EMBL" id="OBEN01000011">
    <property type="protein sequence ID" value="SNZ16416.1"/>
    <property type="molecule type" value="Genomic_DNA"/>
</dbReference>
<dbReference type="InterPro" id="IPR003488">
    <property type="entry name" value="DprA"/>
</dbReference>
<dbReference type="AlphaFoldDB" id="A0A285P8E4"/>
<feature type="domain" description="Smf/DprA SLOG" evidence="2">
    <location>
        <begin position="77"/>
        <end position="277"/>
    </location>
</feature>
<feature type="domain" description="DprA winged helix" evidence="3">
    <location>
        <begin position="291"/>
        <end position="328"/>
    </location>
</feature>
<evidence type="ECO:0000259" key="2">
    <source>
        <dbReference type="Pfam" id="PF02481"/>
    </source>
</evidence>
<sequence length="336" mass="37868">MDKLYFWLTLKAIKGLGERSIKKLYTFYKDPKLILESHEKELEQVVGKEKAFRIKNRELSFDPQEVLKQVEREGIKYLTLDDEDYPKLLKSIEDPPPVLFYMGQIKELPLVAVVGTRKPEYYSVSFTKDLIKQLLGMSFGVVSGGAKGIDLLSHRYAEEFGGYTVCVLGFGILNMPKYLEFLLSKGSSIISEFLPAEPPSDYTFPRRNRIISGMSQAVFIVEAGINSGALITAEYAYKQKKPVYAHIGVGKSDRWDGCAKLINEGKAKFFRSIEEIIPKGNVHKGNDEILTLLASPKTFDELIDISGLPAKELLRILTDYELSGKVVKVGAYYRLA</sequence>
<evidence type="ECO:0000259" key="3">
    <source>
        <dbReference type="Pfam" id="PF17782"/>
    </source>
</evidence>
<keyword evidence="5" id="KW-1185">Reference proteome</keyword>
<dbReference type="PANTHER" id="PTHR43022:SF1">
    <property type="entry name" value="PROTEIN SMF"/>
    <property type="match status" value="1"/>
</dbReference>